<feature type="transmembrane region" description="Helical" evidence="6">
    <location>
        <begin position="70"/>
        <end position="101"/>
    </location>
</feature>
<evidence type="ECO:0000313" key="9">
    <source>
        <dbReference type="Proteomes" id="UP000286931"/>
    </source>
</evidence>
<keyword evidence="2" id="KW-1003">Cell membrane</keyword>
<evidence type="ECO:0000256" key="5">
    <source>
        <dbReference type="ARBA" id="ARBA00023136"/>
    </source>
</evidence>
<protein>
    <submittedName>
        <fullName evidence="8">Membrane protein</fullName>
    </submittedName>
</protein>
<feature type="transmembrane region" description="Helical" evidence="6">
    <location>
        <begin position="260"/>
        <end position="281"/>
    </location>
</feature>
<dbReference type="Proteomes" id="UP000286931">
    <property type="component" value="Unassembled WGS sequence"/>
</dbReference>
<feature type="domain" description="Type II secretion system protein GspF" evidence="7">
    <location>
        <begin position="125"/>
        <end position="247"/>
    </location>
</feature>
<comment type="caution">
    <text evidence="8">The sequence shown here is derived from an EMBL/GenBank/DDBJ whole genome shotgun (WGS) entry which is preliminary data.</text>
</comment>
<evidence type="ECO:0000256" key="2">
    <source>
        <dbReference type="ARBA" id="ARBA00022475"/>
    </source>
</evidence>
<reference evidence="8 9" key="1">
    <citation type="submission" date="2018-12" db="EMBL/GenBank/DDBJ databases">
        <title>Draft genome sequence of Embleya hyalina NBRC 13850T.</title>
        <authorList>
            <person name="Komaki H."/>
            <person name="Hosoyama A."/>
            <person name="Kimura A."/>
            <person name="Ichikawa N."/>
            <person name="Tamura T."/>
        </authorList>
    </citation>
    <scope>NUCLEOTIDE SEQUENCE [LARGE SCALE GENOMIC DNA]</scope>
    <source>
        <strain evidence="8 9">NBRC 13850</strain>
    </source>
</reference>
<dbReference type="PANTHER" id="PTHR35007:SF4">
    <property type="entry name" value="CONSERVED TRANSMEMBRANE PROTEIN-RELATED"/>
    <property type="match status" value="1"/>
</dbReference>
<proteinExistence type="predicted"/>
<keyword evidence="3 6" id="KW-0812">Transmembrane</keyword>
<keyword evidence="4 6" id="KW-1133">Transmembrane helix</keyword>
<sequence>MGGGFPGGCGGWVGVVWVISVMVGAFGVGGLVWWSMARVGPGRLPGVLGVSGGGWGGRSAWVGVVRRRRVVAAVLAAGGLAALVSGSVVPVLVALPGAWVVRRRRDRVRAERDAGAVRRGVVRLCAALAGESRAGRTPAQALAAAAHAVDGPIAAVVGEAIGTARVGGDVPDALDRAAAVPGAAGLRRIAACWRIATGRGAGFAPALERIAAGLRAEEDAHEEVIAELAGARSTAQVLAGLPVFGLFLGGALGARPVEVLLRTPAGIGCLCAGLTLVAVGLEWTDRLVARAGPVPG</sequence>
<evidence type="ECO:0000313" key="8">
    <source>
        <dbReference type="EMBL" id="GCD97199.1"/>
    </source>
</evidence>
<keyword evidence="5 6" id="KW-0472">Membrane</keyword>
<organism evidence="8 9">
    <name type="scientific">Embleya hyalina</name>
    <dbReference type="NCBI Taxonomy" id="516124"/>
    <lineage>
        <taxon>Bacteria</taxon>
        <taxon>Bacillati</taxon>
        <taxon>Actinomycetota</taxon>
        <taxon>Actinomycetes</taxon>
        <taxon>Kitasatosporales</taxon>
        <taxon>Streptomycetaceae</taxon>
        <taxon>Embleya</taxon>
    </lineage>
</organism>
<evidence type="ECO:0000256" key="6">
    <source>
        <dbReference type="SAM" id="Phobius"/>
    </source>
</evidence>
<evidence type="ECO:0000256" key="3">
    <source>
        <dbReference type="ARBA" id="ARBA00022692"/>
    </source>
</evidence>
<dbReference type="AlphaFoldDB" id="A0A401YRH6"/>
<gene>
    <name evidence="8" type="ORF">EHYA_04890</name>
</gene>
<feature type="transmembrane region" description="Helical" evidence="6">
    <location>
        <begin position="237"/>
        <end position="254"/>
    </location>
</feature>
<comment type="subcellular location">
    <subcellularLocation>
        <location evidence="1">Cell membrane</location>
        <topology evidence="1">Multi-pass membrane protein</topology>
    </subcellularLocation>
</comment>
<dbReference type="EMBL" id="BIFH01000023">
    <property type="protein sequence ID" value="GCD97199.1"/>
    <property type="molecule type" value="Genomic_DNA"/>
</dbReference>
<evidence type="ECO:0000259" key="7">
    <source>
        <dbReference type="Pfam" id="PF00482"/>
    </source>
</evidence>
<accession>A0A401YRH6</accession>
<dbReference type="PANTHER" id="PTHR35007">
    <property type="entry name" value="INTEGRAL MEMBRANE PROTEIN-RELATED"/>
    <property type="match status" value="1"/>
</dbReference>
<dbReference type="Pfam" id="PF00482">
    <property type="entry name" value="T2SSF"/>
    <property type="match status" value="1"/>
</dbReference>
<evidence type="ECO:0000256" key="1">
    <source>
        <dbReference type="ARBA" id="ARBA00004651"/>
    </source>
</evidence>
<dbReference type="GO" id="GO:0005886">
    <property type="term" value="C:plasma membrane"/>
    <property type="evidence" value="ECO:0007669"/>
    <property type="project" value="UniProtKB-SubCell"/>
</dbReference>
<name>A0A401YRH6_9ACTN</name>
<feature type="transmembrane region" description="Helical" evidence="6">
    <location>
        <begin position="12"/>
        <end position="34"/>
    </location>
</feature>
<keyword evidence="9" id="KW-1185">Reference proteome</keyword>
<evidence type="ECO:0000256" key="4">
    <source>
        <dbReference type="ARBA" id="ARBA00022989"/>
    </source>
</evidence>
<dbReference type="InterPro" id="IPR018076">
    <property type="entry name" value="T2SS_GspF_dom"/>
</dbReference>